<dbReference type="SUPFAM" id="SSF56300">
    <property type="entry name" value="Metallo-dependent phosphatases"/>
    <property type="match status" value="1"/>
</dbReference>
<accession>A0A0F9LPM5</accession>
<evidence type="ECO:0000259" key="1">
    <source>
        <dbReference type="Pfam" id="PF00149"/>
    </source>
</evidence>
<dbReference type="CDD" id="cd00838">
    <property type="entry name" value="MPP_superfamily"/>
    <property type="match status" value="1"/>
</dbReference>
<comment type="caution">
    <text evidence="2">The sequence shown here is derived from an EMBL/GenBank/DDBJ whole genome shotgun (WGS) entry which is preliminary data.</text>
</comment>
<protein>
    <recommendedName>
        <fullName evidence="1">Calcineurin-like phosphoesterase domain-containing protein</fullName>
    </recommendedName>
</protein>
<feature type="domain" description="Calcineurin-like phosphoesterase" evidence="1">
    <location>
        <begin position="1"/>
        <end position="47"/>
    </location>
</feature>
<dbReference type="Gene3D" id="3.60.21.10">
    <property type="match status" value="1"/>
</dbReference>
<sequence>MKIAIFSDVHGNIIALKQFLEAVKEQVQSYVCLGDIVNYGPWNDQCLSPGGQFHSE</sequence>
<dbReference type="GO" id="GO:0016787">
    <property type="term" value="F:hydrolase activity"/>
    <property type="evidence" value="ECO:0007669"/>
    <property type="project" value="InterPro"/>
</dbReference>
<evidence type="ECO:0000313" key="2">
    <source>
        <dbReference type="EMBL" id="KKM97054.1"/>
    </source>
</evidence>
<dbReference type="EMBL" id="LAZR01005796">
    <property type="protein sequence ID" value="KKM97054.1"/>
    <property type="molecule type" value="Genomic_DNA"/>
</dbReference>
<dbReference type="InterPro" id="IPR004843">
    <property type="entry name" value="Calcineurin-like_PHP"/>
</dbReference>
<name>A0A0F9LPM5_9ZZZZ</name>
<reference evidence="2" key="1">
    <citation type="journal article" date="2015" name="Nature">
        <title>Complex archaea that bridge the gap between prokaryotes and eukaryotes.</title>
        <authorList>
            <person name="Spang A."/>
            <person name="Saw J.H."/>
            <person name="Jorgensen S.L."/>
            <person name="Zaremba-Niedzwiedzka K."/>
            <person name="Martijn J."/>
            <person name="Lind A.E."/>
            <person name="van Eijk R."/>
            <person name="Schleper C."/>
            <person name="Guy L."/>
            <person name="Ettema T.J."/>
        </authorList>
    </citation>
    <scope>NUCLEOTIDE SEQUENCE</scope>
</reference>
<dbReference type="Pfam" id="PF00149">
    <property type="entry name" value="Metallophos"/>
    <property type="match status" value="1"/>
</dbReference>
<gene>
    <name evidence="2" type="ORF">LCGC14_1171850</name>
</gene>
<dbReference type="InterPro" id="IPR029052">
    <property type="entry name" value="Metallo-depent_PP-like"/>
</dbReference>
<proteinExistence type="predicted"/>
<organism evidence="2">
    <name type="scientific">marine sediment metagenome</name>
    <dbReference type="NCBI Taxonomy" id="412755"/>
    <lineage>
        <taxon>unclassified sequences</taxon>
        <taxon>metagenomes</taxon>
        <taxon>ecological metagenomes</taxon>
    </lineage>
</organism>
<dbReference type="AlphaFoldDB" id="A0A0F9LPM5"/>